<keyword evidence="3" id="KW-1185">Reference proteome</keyword>
<dbReference type="AlphaFoldDB" id="A0A430KX31"/>
<evidence type="ECO:0000313" key="3">
    <source>
        <dbReference type="Proteomes" id="UP000287124"/>
    </source>
</evidence>
<reference evidence="2 3" key="1">
    <citation type="submission" date="2017-06" db="EMBL/GenBank/DDBJ databases">
        <title>Comparative genomic analysis of Ambrosia Fusariam Clade fungi.</title>
        <authorList>
            <person name="Stajich J.E."/>
            <person name="Carrillo J."/>
            <person name="Kijimoto T."/>
            <person name="Eskalen A."/>
            <person name="O'Donnell K."/>
            <person name="Kasson M."/>
        </authorList>
    </citation>
    <scope>NUCLEOTIDE SEQUENCE [LARGE SCALE GENOMIC DNA]</scope>
    <source>
        <strain evidence="2 3">UCR1854</strain>
    </source>
</reference>
<comment type="caution">
    <text evidence="2">The sequence shown here is derived from an EMBL/GenBank/DDBJ whole genome shotgun (WGS) entry which is preliminary data.</text>
</comment>
<feature type="compositionally biased region" description="Low complexity" evidence="1">
    <location>
        <begin position="47"/>
        <end position="58"/>
    </location>
</feature>
<feature type="compositionally biased region" description="Polar residues" evidence="1">
    <location>
        <begin position="29"/>
        <end position="38"/>
    </location>
</feature>
<evidence type="ECO:0000256" key="1">
    <source>
        <dbReference type="SAM" id="MobiDB-lite"/>
    </source>
</evidence>
<evidence type="ECO:0000313" key="2">
    <source>
        <dbReference type="EMBL" id="RTE68038.1"/>
    </source>
</evidence>
<dbReference type="EMBL" id="MIKF01001278">
    <property type="protein sequence ID" value="RTE68038.1"/>
    <property type="molecule type" value="Genomic_DNA"/>
</dbReference>
<proteinExistence type="predicted"/>
<gene>
    <name evidence="2" type="ORF">BHE90_017585</name>
</gene>
<feature type="compositionally biased region" description="Acidic residues" evidence="1">
    <location>
        <begin position="84"/>
        <end position="96"/>
    </location>
</feature>
<sequence length="291" mass="31723">MSQWPGLSTGFGAPSTSAWGMPSGVPQVVKQQESAQFSQEKESGANVEVVSGESQQQVPDDAEHRSDSTVCAVPDGDAGAELPTEGEEMDNAEAEEPSCVRTSSPVVGADVSSPLPMTVEQLREQMESFFKPFLQEQVDSLRQCVVDHLGVSDERMTSQVAGLRTDVISSRDASASGVRLLAKSLEKTCVAVHELSSRVDEMQAETALLREAKVQMEAELEKARERSAWLEEHKVALEERVSQYEAERVQSLSSEGTETASADGKEADVTAARDKRRRDRERKHRDSSGRA</sequence>
<name>A0A430KX31_9HYPO</name>
<dbReference type="Proteomes" id="UP000287124">
    <property type="component" value="Unassembled WGS sequence"/>
</dbReference>
<accession>A0A430KX31</accession>
<feature type="compositionally biased region" description="Basic and acidic residues" evidence="1">
    <location>
        <begin position="263"/>
        <end position="273"/>
    </location>
</feature>
<feature type="compositionally biased region" description="Polar residues" evidence="1">
    <location>
        <begin position="250"/>
        <end position="260"/>
    </location>
</feature>
<protein>
    <submittedName>
        <fullName evidence="2">Uncharacterized protein</fullName>
    </submittedName>
</protein>
<feature type="region of interest" description="Disordered" evidence="1">
    <location>
        <begin position="246"/>
        <end position="291"/>
    </location>
</feature>
<organism evidence="2 3">
    <name type="scientific">Fusarium euwallaceae</name>
    <dbReference type="NCBI Taxonomy" id="1147111"/>
    <lineage>
        <taxon>Eukaryota</taxon>
        <taxon>Fungi</taxon>
        <taxon>Dikarya</taxon>
        <taxon>Ascomycota</taxon>
        <taxon>Pezizomycotina</taxon>
        <taxon>Sordariomycetes</taxon>
        <taxon>Hypocreomycetidae</taxon>
        <taxon>Hypocreales</taxon>
        <taxon>Nectriaceae</taxon>
        <taxon>Fusarium</taxon>
        <taxon>Fusarium solani species complex</taxon>
    </lineage>
</organism>
<feature type="region of interest" description="Disordered" evidence="1">
    <location>
        <begin position="1"/>
        <end position="112"/>
    </location>
</feature>
<feature type="compositionally biased region" description="Basic residues" evidence="1">
    <location>
        <begin position="274"/>
        <end position="283"/>
    </location>
</feature>